<sequence length="93" mass="11171">MRLYIQLRTLLRLNPNTYCSSFCSRQTYACVQKFSETSGDRNHFRLYFSVRLKSEQRDRINKLKVERVIYLPISPHGYCMVDTFDSTFEAFIR</sequence>
<proteinExistence type="predicted"/>
<accession>A0AAV4SP51</accession>
<dbReference type="Proteomes" id="UP001054945">
    <property type="component" value="Unassembled WGS sequence"/>
</dbReference>
<evidence type="ECO:0000313" key="2">
    <source>
        <dbReference type="Proteomes" id="UP001054945"/>
    </source>
</evidence>
<organism evidence="1 2">
    <name type="scientific">Caerostris extrusa</name>
    <name type="common">Bark spider</name>
    <name type="synonym">Caerostris bankana</name>
    <dbReference type="NCBI Taxonomy" id="172846"/>
    <lineage>
        <taxon>Eukaryota</taxon>
        <taxon>Metazoa</taxon>
        <taxon>Ecdysozoa</taxon>
        <taxon>Arthropoda</taxon>
        <taxon>Chelicerata</taxon>
        <taxon>Arachnida</taxon>
        <taxon>Araneae</taxon>
        <taxon>Araneomorphae</taxon>
        <taxon>Entelegynae</taxon>
        <taxon>Araneoidea</taxon>
        <taxon>Araneidae</taxon>
        <taxon>Caerostris</taxon>
    </lineage>
</organism>
<dbReference type="EMBL" id="BPLR01009973">
    <property type="protein sequence ID" value="GIY35880.1"/>
    <property type="molecule type" value="Genomic_DNA"/>
</dbReference>
<name>A0AAV4SP51_CAEEX</name>
<gene>
    <name evidence="1" type="ORF">CEXT_155831</name>
</gene>
<keyword evidence="2" id="KW-1185">Reference proteome</keyword>
<dbReference type="AlphaFoldDB" id="A0AAV4SP51"/>
<reference evidence="1 2" key="1">
    <citation type="submission" date="2021-06" db="EMBL/GenBank/DDBJ databases">
        <title>Caerostris extrusa draft genome.</title>
        <authorList>
            <person name="Kono N."/>
            <person name="Arakawa K."/>
        </authorList>
    </citation>
    <scope>NUCLEOTIDE SEQUENCE [LARGE SCALE GENOMIC DNA]</scope>
</reference>
<evidence type="ECO:0000313" key="1">
    <source>
        <dbReference type="EMBL" id="GIY35880.1"/>
    </source>
</evidence>
<comment type="caution">
    <text evidence="1">The sequence shown here is derived from an EMBL/GenBank/DDBJ whole genome shotgun (WGS) entry which is preliminary data.</text>
</comment>
<protein>
    <submittedName>
        <fullName evidence="1">Uncharacterized protein</fullName>
    </submittedName>
</protein>